<organism evidence="2 3">
    <name type="scientific">Merluccius polli</name>
    <name type="common">Benguela hake</name>
    <name type="synonym">Merluccius cadenati</name>
    <dbReference type="NCBI Taxonomy" id="89951"/>
    <lineage>
        <taxon>Eukaryota</taxon>
        <taxon>Metazoa</taxon>
        <taxon>Chordata</taxon>
        <taxon>Craniata</taxon>
        <taxon>Vertebrata</taxon>
        <taxon>Euteleostomi</taxon>
        <taxon>Actinopterygii</taxon>
        <taxon>Neopterygii</taxon>
        <taxon>Teleostei</taxon>
        <taxon>Neoteleostei</taxon>
        <taxon>Acanthomorphata</taxon>
        <taxon>Zeiogadaria</taxon>
        <taxon>Gadariae</taxon>
        <taxon>Gadiformes</taxon>
        <taxon>Gadoidei</taxon>
        <taxon>Merlucciidae</taxon>
        <taxon>Merluccius</taxon>
    </lineage>
</organism>
<feature type="region of interest" description="Disordered" evidence="1">
    <location>
        <begin position="660"/>
        <end position="680"/>
    </location>
</feature>
<gene>
    <name evidence="2" type="ORF">N1851_025009</name>
</gene>
<dbReference type="PANTHER" id="PTHR31025">
    <property type="entry name" value="SI:CH211-196P9.1-RELATED"/>
    <property type="match status" value="1"/>
</dbReference>
<reference evidence="2" key="1">
    <citation type="journal article" date="2023" name="Front. Mar. Sci.">
        <title>A new Merluccius polli reference genome to investigate the effects of global change in West African waters.</title>
        <authorList>
            <person name="Mateo J.L."/>
            <person name="Blanco-Fernandez C."/>
            <person name="Garcia-Vazquez E."/>
            <person name="Machado-Schiaffino G."/>
        </authorList>
    </citation>
    <scope>NUCLEOTIDE SEQUENCE</scope>
    <source>
        <strain evidence="2">C29</strain>
        <tissue evidence="2">Fin</tissue>
    </source>
</reference>
<feature type="region of interest" description="Disordered" evidence="1">
    <location>
        <begin position="224"/>
        <end position="251"/>
    </location>
</feature>
<keyword evidence="3" id="KW-1185">Reference proteome</keyword>
<evidence type="ECO:0000256" key="1">
    <source>
        <dbReference type="SAM" id="MobiDB-lite"/>
    </source>
</evidence>
<dbReference type="EMBL" id="JAOPHQ010004618">
    <property type="protein sequence ID" value="KAK0138463.1"/>
    <property type="molecule type" value="Genomic_DNA"/>
</dbReference>
<dbReference type="AlphaFoldDB" id="A0AA47MDU8"/>
<evidence type="ECO:0000313" key="2">
    <source>
        <dbReference type="EMBL" id="KAK0138463.1"/>
    </source>
</evidence>
<sequence>MLVKVKYRGDQKFVKISEVKLAELFDGAFKKFGIPLSRLSDAKLFDDTKTELDEEVFEEVVVSNRDLGRVYELSFGSTPEDFDAEVMPVSRESSILDVDDGVTVILNIDSPLQMHSSSGNEALSLIEDILKKRPGGDQIIKEYRRTNNLTDATRRKMVNMVVANMTEIHGTSPSRSVKERYAKGIVSVFPQLKDPFSEKGYEHFYDSDSGTGYLAWRIKTIQKRASEDQPTPAQNKRCKGGPASERDVAEPELNEEQLKEAISLMKHATDQEVVRLKMKQTFVHRQKMIHDSHQSSDVLSTFTRFADVKGLIEQDFTLLFGEETSAKLLEKWPTRFKEKTIEQSKSLSHISIELKELIQAAESPQSENDWDSDLSSLLLLVYLLPPTAQGRGKPGRLSAIHATEHLVVFLKTGNSIQGHLDAITQTRQPYLLAIGTSRTNLHGFFIVIDRIAIPCSATTSLGAFDELFKAHFVFGTEYSESLCNMYTFIQTTIFNIDVGLVKENPRVIELRSRFLHSYCRVRKRENEVRSQNLVLPFSYLTVRTEYCQVRKRENQVRSQNLVLPFSYLTVRTEYCQVRKRENQVRSQNLVLPFSYLTVRTEYCQVRKRENQVRSQNLVLPFSYLTVRTEYCQRHRLELELADNGRILGQEADMQVRIPGAGEKSESGQSRSGHQGRIRYAGQTRKTTIRISL</sequence>
<dbReference type="PANTHER" id="PTHR31025:SF29">
    <property type="entry name" value="SI:CH211-196P9.1"/>
    <property type="match status" value="1"/>
</dbReference>
<evidence type="ECO:0000313" key="3">
    <source>
        <dbReference type="Proteomes" id="UP001174136"/>
    </source>
</evidence>
<accession>A0AA47MDU8</accession>
<comment type="caution">
    <text evidence="2">The sequence shown here is derived from an EMBL/GenBank/DDBJ whole genome shotgun (WGS) entry which is preliminary data.</text>
</comment>
<dbReference type="Proteomes" id="UP001174136">
    <property type="component" value="Unassembled WGS sequence"/>
</dbReference>
<name>A0AA47MDU8_MERPO</name>
<proteinExistence type="predicted"/>
<protein>
    <submittedName>
        <fullName evidence="2">Uncharacterized protein</fullName>
    </submittedName>
</protein>